<comment type="caution">
    <text evidence="1">The sequence shown here is derived from an EMBL/GenBank/DDBJ whole genome shotgun (WGS) entry which is preliminary data.</text>
</comment>
<reference evidence="1 2" key="1">
    <citation type="submission" date="2022-10" db="EMBL/GenBank/DDBJ databases">
        <title>Luteolibacter arcticus strain CCTCC AB 2014275, whole genome shotgun sequencing project.</title>
        <authorList>
            <person name="Zhao G."/>
            <person name="Shen L."/>
        </authorList>
    </citation>
    <scope>NUCLEOTIDE SEQUENCE [LARGE SCALE GENOMIC DNA]</scope>
    <source>
        <strain evidence="1 2">CCTCC AB 2014275</strain>
    </source>
</reference>
<keyword evidence="2" id="KW-1185">Reference proteome</keyword>
<gene>
    <name evidence="1" type="ORF">OKA05_04900</name>
</gene>
<proteinExistence type="predicted"/>
<evidence type="ECO:0000313" key="1">
    <source>
        <dbReference type="EMBL" id="MCW1921878.1"/>
    </source>
</evidence>
<protein>
    <submittedName>
        <fullName evidence="1">Uncharacterized protein</fullName>
    </submittedName>
</protein>
<name>A0ABT3GE39_9BACT</name>
<evidence type="ECO:0000313" key="2">
    <source>
        <dbReference type="Proteomes" id="UP001320876"/>
    </source>
</evidence>
<dbReference type="EMBL" id="JAPDDT010000002">
    <property type="protein sequence ID" value="MCW1921878.1"/>
    <property type="molecule type" value="Genomic_DNA"/>
</dbReference>
<dbReference type="RefSeq" id="WP_264485988.1">
    <property type="nucleotide sequence ID" value="NZ_JAPDDT010000002.1"/>
</dbReference>
<accession>A0ABT3GE39</accession>
<sequence length="101" mass="11058">MIVCEHAPGTSGWYDDLEAELLNSGVPVVTESFLTREVERIMKESGTSILPDRGRAEKALRASGLLPEGMALEQWMTAKRPLAESAHQDLFEGESGLRKAS</sequence>
<organism evidence="1 2">
    <name type="scientific">Luteolibacter arcticus</name>
    <dbReference type="NCBI Taxonomy" id="1581411"/>
    <lineage>
        <taxon>Bacteria</taxon>
        <taxon>Pseudomonadati</taxon>
        <taxon>Verrucomicrobiota</taxon>
        <taxon>Verrucomicrobiia</taxon>
        <taxon>Verrucomicrobiales</taxon>
        <taxon>Verrucomicrobiaceae</taxon>
        <taxon>Luteolibacter</taxon>
    </lineage>
</organism>
<dbReference type="Proteomes" id="UP001320876">
    <property type="component" value="Unassembled WGS sequence"/>
</dbReference>